<accession>A0A3A9YAX8</accession>
<evidence type="ECO:0000313" key="3">
    <source>
        <dbReference type="Proteomes" id="UP000275865"/>
    </source>
</evidence>
<dbReference type="InterPro" id="IPR002734">
    <property type="entry name" value="RibDG_C"/>
</dbReference>
<dbReference type="AlphaFoldDB" id="A0A3A9YAX8"/>
<dbReference type="RefSeq" id="WP_120688273.1">
    <property type="nucleotide sequence ID" value="NZ_RAZT01000003.1"/>
</dbReference>
<feature type="domain" description="Bacterial bifunctional deaminase-reductase C-terminal" evidence="1">
    <location>
        <begin position="4"/>
        <end position="174"/>
    </location>
</feature>
<protein>
    <submittedName>
        <fullName evidence="2">Dihydrofolate reductase</fullName>
    </submittedName>
</protein>
<dbReference type="InterPro" id="IPR050765">
    <property type="entry name" value="Riboflavin_Biosynth_HTPR"/>
</dbReference>
<dbReference type="PANTHER" id="PTHR38011:SF11">
    <property type="entry name" value="2,5-DIAMINO-6-RIBOSYLAMINO-4(3H)-PYRIMIDINONE 5'-PHOSPHATE REDUCTASE"/>
    <property type="match status" value="1"/>
</dbReference>
<comment type="caution">
    <text evidence="2">The sequence shown here is derived from an EMBL/GenBank/DDBJ whole genome shotgun (WGS) entry which is preliminary data.</text>
</comment>
<sequence>MREIVYYVHQSVDGYIHGPNGEFDWAQMGPELSAYSSELTERAGAFLYGRKVWELMSYYWPRAESMSQDPHDLAFAPVWRKMPKIVVSRTLTEAAEGARVVGAGDLAAEIGALKAEPGKDLLLSGGSKLAAALTGLGLIDEYAIVVHPVVLGGGQPVFVDVERLGLRLAESRILDARSVLLRYRRGE</sequence>
<organism evidence="2 3">
    <name type="scientific">Micromonospora musae</name>
    <dbReference type="NCBI Taxonomy" id="1894970"/>
    <lineage>
        <taxon>Bacteria</taxon>
        <taxon>Bacillati</taxon>
        <taxon>Actinomycetota</taxon>
        <taxon>Actinomycetes</taxon>
        <taxon>Micromonosporales</taxon>
        <taxon>Micromonosporaceae</taxon>
        <taxon>Micromonospora</taxon>
    </lineage>
</organism>
<dbReference type="SUPFAM" id="SSF53597">
    <property type="entry name" value="Dihydrofolate reductase-like"/>
    <property type="match status" value="1"/>
</dbReference>
<dbReference type="Gene3D" id="3.40.430.10">
    <property type="entry name" value="Dihydrofolate Reductase, subunit A"/>
    <property type="match status" value="1"/>
</dbReference>
<dbReference type="Pfam" id="PF01872">
    <property type="entry name" value="RibD_C"/>
    <property type="match status" value="1"/>
</dbReference>
<proteinExistence type="predicted"/>
<dbReference type="GO" id="GO:0008703">
    <property type="term" value="F:5-amino-6-(5-phosphoribosylamino)uracil reductase activity"/>
    <property type="evidence" value="ECO:0007669"/>
    <property type="project" value="InterPro"/>
</dbReference>
<evidence type="ECO:0000313" key="2">
    <source>
        <dbReference type="EMBL" id="RKN34431.1"/>
    </source>
</evidence>
<gene>
    <name evidence="2" type="ORF">D7044_06145</name>
</gene>
<evidence type="ECO:0000259" key="1">
    <source>
        <dbReference type="Pfam" id="PF01872"/>
    </source>
</evidence>
<dbReference type="InterPro" id="IPR024072">
    <property type="entry name" value="DHFR-like_dom_sf"/>
</dbReference>
<dbReference type="Proteomes" id="UP000275865">
    <property type="component" value="Unassembled WGS sequence"/>
</dbReference>
<dbReference type="PANTHER" id="PTHR38011">
    <property type="entry name" value="DIHYDROFOLATE REDUCTASE FAMILY PROTEIN (AFU_ORTHOLOGUE AFUA_8G06820)"/>
    <property type="match status" value="1"/>
</dbReference>
<dbReference type="GO" id="GO:0009231">
    <property type="term" value="P:riboflavin biosynthetic process"/>
    <property type="evidence" value="ECO:0007669"/>
    <property type="project" value="InterPro"/>
</dbReference>
<reference evidence="2 3" key="1">
    <citation type="submission" date="2018-09" db="EMBL/GenBank/DDBJ databases">
        <title>Micromonospora sp. nov. MS1-9, isolated from a root of Musa sp.</title>
        <authorList>
            <person name="Kuncharoen N."/>
            <person name="Kudo T."/>
            <person name="Ohkuma M."/>
            <person name="Yuki M."/>
            <person name="Tanasupawat S."/>
        </authorList>
    </citation>
    <scope>NUCLEOTIDE SEQUENCE [LARGE SCALE GENOMIC DNA]</scope>
    <source>
        <strain evidence="2 3">MS1-9</strain>
    </source>
</reference>
<name>A0A3A9YAX8_9ACTN</name>
<dbReference type="EMBL" id="RAZT01000003">
    <property type="protein sequence ID" value="RKN34431.1"/>
    <property type="molecule type" value="Genomic_DNA"/>
</dbReference>